<feature type="binding site" evidence="8">
    <location>
        <position position="47"/>
    </location>
    <ligand>
        <name>[4Fe-4S] cluster</name>
        <dbReference type="ChEBI" id="CHEBI:49883"/>
        <note>4Fe-4S-S-AdoMet</note>
    </ligand>
</feature>
<feature type="binding site" evidence="8">
    <location>
        <position position="51"/>
    </location>
    <ligand>
        <name>[4Fe-4S] cluster</name>
        <dbReference type="ChEBI" id="CHEBI:49883"/>
        <note>4Fe-4S-S-AdoMet</note>
    </ligand>
</feature>
<protein>
    <recommendedName>
        <fullName evidence="8">7-carboxy-7-deazaguanine synthase</fullName>
        <shortName evidence="8">CDG synthase</shortName>
        <ecNumber evidence="8">4.3.99.3</ecNumber>
    </recommendedName>
    <alternativeName>
        <fullName evidence="8">Queuosine biosynthesis protein QueE</fullName>
    </alternativeName>
</protein>
<dbReference type="GO" id="GO:0016840">
    <property type="term" value="F:carbon-nitrogen lyase activity"/>
    <property type="evidence" value="ECO:0007669"/>
    <property type="project" value="UniProtKB-UniRule"/>
</dbReference>
<dbReference type="GO" id="GO:0000287">
    <property type="term" value="F:magnesium ion binding"/>
    <property type="evidence" value="ECO:0007669"/>
    <property type="project" value="UniProtKB-UniRule"/>
</dbReference>
<keyword evidence="2 8" id="KW-0949">S-adenosyl-L-methionine</keyword>
<evidence type="ECO:0000256" key="5">
    <source>
        <dbReference type="ARBA" id="ARBA00023004"/>
    </source>
</evidence>
<feature type="binding site" evidence="8">
    <location>
        <begin position="132"/>
        <end position="134"/>
    </location>
    <ligand>
        <name>S-adenosyl-L-methionine</name>
        <dbReference type="ChEBI" id="CHEBI:59789"/>
    </ligand>
</feature>
<evidence type="ECO:0000256" key="2">
    <source>
        <dbReference type="ARBA" id="ARBA00022691"/>
    </source>
</evidence>
<dbReference type="Gene3D" id="3.20.20.70">
    <property type="entry name" value="Aldolase class I"/>
    <property type="match status" value="1"/>
</dbReference>
<keyword evidence="7 8" id="KW-0456">Lyase</keyword>
<keyword evidence="1 8" id="KW-0004">4Fe-4S</keyword>
<evidence type="ECO:0000256" key="4">
    <source>
        <dbReference type="ARBA" id="ARBA00022842"/>
    </source>
</evidence>
<evidence type="ECO:0000313" key="11">
    <source>
        <dbReference type="Proteomes" id="UP000245468"/>
    </source>
</evidence>
<comment type="cofactor">
    <cofactor evidence="8">
        <name>Mg(2+)</name>
        <dbReference type="ChEBI" id="CHEBI:18420"/>
    </cofactor>
</comment>
<dbReference type="PROSITE" id="PS51918">
    <property type="entry name" value="RADICAL_SAM"/>
    <property type="match status" value="1"/>
</dbReference>
<comment type="catalytic activity">
    <reaction evidence="8">
        <text>6-carboxy-5,6,7,8-tetrahydropterin + H(+) = 7-carboxy-7-carbaguanine + NH4(+)</text>
        <dbReference type="Rhea" id="RHEA:27974"/>
        <dbReference type="ChEBI" id="CHEBI:15378"/>
        <dbReference type="ChEBI" id="CHEBI:28938"/>
        <dbReference type="ChEBI" id="CHEBI:61032"/>
        <dbReference type="ChEBI" id="CHEBI:61036"/>
        <dbReference type="EC" id="4.3.99.3"/>
    </reaction>
</comment>
<reference evidence="11" key="1">
    <citation type="submission" date="2018-05" db="EMBL/GenBank/DDBJ databases">
        <title>Pseudarcicella sp. HME7025 Genome sequencing and assembly.</title>
        <authorList>
            <person name="Kim H."/>
            <person name="Kang H."/>
            <person name="Joh K."/>
        </authorList>
    </citation>
    <scope>NUCLEOTIDE SEQUENCE [LARGE SCALE GENOMIC DNA]</scope>
    <source>
        <strain evidence="11">HME7025</strain>
    </source>
</reference>
<feature type="binding site" evidence="8">
    <location>
        <position position="88"/>
    </location>
    <ligand>
        <name>substrate</name>
    </ligand>
</feature>
<dbReference type="Proteomes" id="UP000245468">
    <property type="component" value="Chromosome"/>
</dbReference>
<keyword evidence="8" id="KW-0671">Queuosine biosynthesis</keyword>
<accession>A0A2S2DUA0</accession>
<comment type="pathway">
    <text evidence="8">Purine metabolism; 7-cyano-7-deazaguanine biosynthesis.</text>
</comment>
<keyword evidence="5 8" id="KW-0408">Iron</keyword>
<feature type="binding site" evidence="8">
    <location>
        <position position="43"/>
    </location>
    <ligand>
        <name>substrate</name>
    </ligand>
</feature>
<gene>
    <name evidence="8 10" type="primary">queE</name>
    <name evidence="10" type="ORF">HME7025_01118</name>
</gene>
<dbReference type="CDD" id="cd01335">
    <property type="entry name" value="Radical_SAM"/>
    <property type="match status" value="1"/>
</dbReference>
<feature type="binding site" evidence="8">
    <location>
        <begin position="28"/>
        <end position="30"/>
    </location>
    <ligand>
        <name>substrate</name>
    </ligand>
</feature>
<keyword evidence="3 8" id="KW-0479">Metal-binding</keyword>
<sequence length="215" mass="24531">MQSNSKDIKSVLKRDAFEYPVMESFYTIQGEGKFQGHAAYFIRLGGCDVGCHWCDVKESWPIDTHPIKTVAELVQEASQFLGRIVVITGGEPLMHNLNPLTEALQEAGFRTHIETSGVGKQITGVWDWVCFSPKKFKEPNPGIFSLVDELKVVIFHPSDIAWSQTWTDKLPSESLWLMQPEWSKQADMNPLIVDFVKENPRWQISVQTHKFLQIP</sequence>
<feature type="binding site" evidence="8">
    <location>
        <position position="215"/>
    </location>
    <ligand>
        <name>substrate</name>
    </ligand>
</feature>
<feature type="domain" description="Radical SAM core" evidence="9">
    <location>
        <begin position="34"/>
        <end position="215"/>
    </location>
</feature>
<dbReference type="RefSeq" id="WP_226998287.1">
    <property type="nucleotide sequence ID" value="NZ_CP029346.1"/>
</dbReference>
<comment type="cofactor">
    <cofactor evidence="8">
        <name>[4Fe-4S] cluster</name>
        <dbReference type="ChEBI" id="CHEBI:49883"/>
    </cofactor>
    <text evidence="8">Binds 1 [4Fe-4S] cluster. The cluster is coordinated with 3 cysteines and an exchangeable S-adenosyl-L-methionine.</text>
</comment>
<dbReference type="PIRSF" id="PIRSF000370">
    <property type="entry name" value="QueE"/>
    <property type="match status" value="1"/>
</dbReference>
<feature type="binding site" evidence="8">
    <location>
        <position position="54"/>
    </location>
    <ligand>
        <name>[4Fe-4S] cluster</name>
        <dbReference type="ChEBI" id="CHEBI:49883"/>
        <note>4Fe-4S-S-AdoMet</note>
    </ligand>
</feature>
<dbReference type="GO" id="GO:0051539">
    <property type="term" value="F:4 iron, 4 sulfur cluster binding"/>
    <property type="evidence" value="ECO:0007669"/>
    <property type="project" value="UniProtKB-UniRule"/>
</dbReference>
<dbReference type="GO" id="GO:1904047">
    <property type="term" value="F:S-adenosyl-L-methionine binding"/>
    <property type="evidence" value="ECO:0007669"/>
    <property type="project" value="UniProtKB-UniRule"/>
</dbReference>
<feature type="binding site" evidence="8">
    <location>
        <begin position="53"/>
        <end position="55"/>
    </location>
    <ligand>
        <name>S-adenosyl-L-methionine</name>
        <dbReference type="ChEBI" id="CHEBI:59789"/>
    </ligand>
</feature>
<evidence type="ECO:0000259" key="9">
    <source>
        <dbReference type="PROSITE" id="PS51918"/>
    </source>
</evidence>
<dbReference type="UniPathway" id="UPA00391"/>
<dbReference type="HAMAP" id="MF_00917">
    <property type="entry name" value="QueE"/>
    <property type="match status" value="1"/>
</dbReference>
<evidence type="ECO:0000313" key="10">
    <source>
        <dbReference type="EMBL" id="AWL08981.1"/>
    </source>
</evidence>
<dbReference type="SFLD" id="SFLDS00029">
    <property type="entry name" value="Radical_SAM"/>
    <property type="match status" value="1"/>
</dbReference>
<dbReference type="Pfam" id="PF04055">
    <property type="entry name" value="Radical_SAM"/>
    <property type="match status" value="1"/>
</dbReference>
<dbReference type="GO" id="GO:0008616">
    <property type="term" value="P:tRNA queuosine(34) biosynthetic process"/>
    <property type="evidence" value="ECO:0007669"/>
    <property type="project" value="UniProtKB-UniRule"/>
</dbReference>
<dbReference type="SUPFAM" id="SSF102114">
    <property type="entry name" value="Radical SAM enzymes"/>
    <property type="match status" value="1"/>
</dbReference>
<dbReference type="InterPro" id="IPR058240">
    <property type="entry name" value="rSAM_sf"/>
</dbReference>
<comment type="similarity">
    <text evidence="8">Belongs to the radical SAM superfamily. 7-carboxy-7-deazaguanine synthase family.</text>
</comment>
<dbReference type="InterPro" id="IPR024924">
    <property type="entry name" value="7-CO-7-deazaguanine_synth-like"/>
</dbReference>
<evidence type="ECO:0000256" key="8">
    <source>
        <dbReference type="HAMAP-Rule" id="MF_00917"/>
    </source>
</evidence>
<evidence type="ECO:0000256" key="6">
    <source>
        <dbReference type="ARBA" id="ARBA00023014"/>
    </source>
</evidence>
<dbReference type="InterPro" id="IPR013785">
    <property type="entry name" value="Aldolase_TIM"/>
</dbReference>
<dbReference type="EMBL" id="CP029346">
    <property type="protein sequence ID" value="AWL08981.1"/>
    <property type="molecule type" value="Genomic_DNA"/>
</dbReference>
<dbReference type="InterPro" id="IPR007197">
    <property type="entry name" value="rSAM"/>
</dbReference>
<comment type="caution">
    <text evidence="8">Lacks conserved residue(s) required for the propagation of feature annotation.</text>
</comment>
<dbReference type="EC" id="4.3.99.3" evidence="8"/>
<evidence type="ECO:0000256" key="1">
    <source>
        <dbReference type="ARBA" id="ARBA00022485"/>
    </source>
</evidence>
<dbReference type="PANTHER" id="PTHR42836:SF1">
    <property type="entry name" value="7-CARBOXY-7-DEAZAGUANINE SYNTHASE"/>
    <property type="match status" value="1"/>
</dbReference>
<organism evidence="10 11">
    <name type="scientific">Aquirufa nivalisilvae</name>
    <dbReference type="NCBI Taxonomy" id="2516557"/>
    <lineage>
        <taxon>Bacteria</taxon>
        <taxon>Pseudomonadati</taxon>
        <taxon>Bacteroidota</taxon>
        <taxon>Cytophagia</taxon>
        <taxon>Cytophagales</taxon>
        <taxon>Flectobacillaceae</taxon>
        <taxon>Aquirufa</taxon>
    </lineage>
</organism>
<proteinExistence type="inferred from homology"/>
<name>A0A2S2DUA0_9BACT</name>
<keyword evidence="4 8" id="KW-0460">Magnesium</keyword>
<comment type="cofactor">
    <cofactor evidence="8">
        <name>S-adenosyl-L-methionine</name>
        <dbReference type="ChEBI" id="CHEBI:59789"/>
    </cofactor>
    <text evidence="8">Binds 1 S-adenosyl-L-methionine per subunit.</text>
</comment>
<comment type="subunit">
    <text evidence="8">Homodimer.</text>
</comment>
<evidence type="ECO:0000256" key="7">
    <source>
        <dbReference type="ARBA" id="ARBA00023239"/>
    </source>
</evidence>
<dbReference type="AlphaFoldDB" id="A0A2S2DUA0"/>
<keyword evidence="6 8" id="KW-0411">Iron-sulfur</keyword>
<keyword evidence="11" id="KW-1185">Reference proteome</keyword>
<dbReference type="KEGG" id="psez:HME7025_01118"/>
<dbReference type="PANTHER" id="PTHR42836">
    <property type="entry name" value="7-CARBOXY-7-DEAZAGUANINE SYNTHASE"/>
    <property type="match status" value="1"/>
</dbReference>
<evidence type="ECO:0000256" key="3">
    <source>
        <dbReference type="ARBA" id="ARBA00022723"/>
    </source>
</evidence>
<comment type="function">
    <text evidence="8">Catalyzes the complex heterocyclic radical-mediated conversion of 6-carboxy-5,6,7,8-tetrahydropterin (CPH4) to 7-carboxy-7-deazaguanine (CDG), a step common to the biosynthetic pathways of all 7-deazapurine-containing compounds.</text>
</comment>
<feature type="binding site" evidence="8">
    <location>
        <position position="90"/>
    </location>
    <ligand>
        <name>S-adenosyl-L-methionine</name>
        <dbReference type="ChEBI" id="CHEBI:59789"/>
    </ligand>
</feature>